<accession>A0A1M4WYM2</accession>
<dbReference type="Gene3D" id="3.40.50.2000">
    <property type="entry name" value="Glycogen Phosphorylase B"/>
    <property type="match status" value="1"/>
</dbReference>
<dbReference type="NCBIfam" id="NF041548">
    <property type="entry name" value="PssE"/>
    <property type="match status" value="1"/>
</dbReference>
<dbReference type="InterPro" id="IPR048097">
    <property type="entry name" value="Cps14G-like"/>
</dbReference>
<evidence type="ECO:0000313" key="8">
    <source>
        <dbReference type="Proteomes" id="UP000184076"/>
    </source>
</evidence>
<evidence type="ECO:0000256" key="3">
    <source>
        <dbReference type="ARBA" id="ARBA00022676"/>
    </source>
</evidence>
<keyword evidence="3" id="KW-0328">Glycosyltransferase</keyword>
<feature type="domain" description="Glycosyl transferase family 28 C-terminal" evidence="6">
    <location>
        <begin position="1"/>
        <end position="126"/>
    </location>
</feature>
<dbReference type="PANTHER" id="PTHR12867:SF6">
    <property type="entry name" value="N-ACETYLGLUCOSAMINYLDIPHOSPHODOLICHOL N-ACETYLGLUCOSAMINYLTRANSFERASE"/>
    <property type="match status" value="1"/>
</dbReference>
<keyword evidence="5" id="KW-0256">Endoplasmic reticulum</keyword>
<evidence type="ECO:0000259" key="6">
    <source>
        <dbReference type="Pfam" id="PF04101"/>
    </source>
</evidence>
<dbReference type="SUPFAM" id="SSF53756">
    <property type="entry name" value="UDP-Glycosyltransferase/glycogen phosphorylase"/>
    <property type="match status" value="1"/>
</dbReference>
<dbReference type="EMBL" id="FQVB01000008">
    <property type="protein sequence ID" value="SHE86163.1"/>
    <property type="molecule type" value="Genomic_DNA"/>
</dbReference>
<dbReference type="Proteomes" id="UP000184076">
    <property type="component" value="Unassembled WGS sequence"/>
</dbReference>
<dbReference type="InterPro" id="IPR007235">
    <property type="entry name" value="Glyco_trans_28_C"/>
</dbReference>
<dbReference type="GO" id="GO:0016758">
    <property type="term" value="F:hexosyltransferase activity"/>
    <property type="evidence" value="ECO:0007669"/>
    <property type="project" value="InterPro"/>
</dbReference>
<dbReference type="PANTHER" id="PTHR12867">
    <property type="entry name" value="GLYCOSYL TRANSFERASE-RELATED"/>
    <property type="match status" value="1"/>
</dbReference>
<organism evidence="7 8">
    <name type="scientific">Desulfacinum infernum DSM 9756</name>
    <dbReference type="NCBI Taxonomy" id="1121391"/>
    <lineage>
        <taxon>Bacteria</taxon>
        <taxon>Pseudomonadati</taxon>
        <taxon>Thermodesulfobacteriota</taxon>
        <taxon>Syntrophobacteria</taxon>
        <taxon>Syntrophobacterales</taxon>
        <taxon>Syntrophobacteraceae</taxon>
        <taxon>Desulfacinum</taxon>
    </lineage>
</organism>
<protein>
    <submittedName>
        <fullName evidence="7">UDP-N-acetylglucosamine transferase subunit ALG13</fullName>
    </submittedName>
</protein>
<dbReference type="Pfam" id="PF04101">
    <property type="entry name" value="Glyco_tran_28_C"/>
    <property type="match status" value="1"/>
</dbReference>
<evidence type="ECO:0000256" key="1">
    <source>
        <dbReference type="ARBA" id="ARBA00004240"/>
    </source>
</evidence>
<dbReference type="RefSeq" id="WP_073037451.1">
    <property type="nucleotide sequence ID" value="NZ_FQVB01000008.1"/>
</dbReference>
<evidence type="ECO:0000256" key="4">
    <source>
        <dbReference type="ARBA" id="ARBA00022679"/>
    </source>
</evidence>
<comment type="similarity">
    <text evidence="2">Belongs to the glycosyltransferase 28 family.</text>
</comment>
<gene>
    <name evidence="7" type="ORF">SAMN02745206_00931</name>
</gene>
<dbReference type="GO" id="GO:0006488">
    <property type="term" value="P:dolichol-linked oligosaccharide biosynthetic process"/>
    <property type="evidence" value="ECO:0007669"/>
    <property type="project" value="InterPro"/>
</dbReference>
<evidence type="ECO:0000256" key="5">
    <source>
        <dbReference type="ARBA" id="ARBA00022824"/>
    </source>
</evidence>
<dbReference type="STRING" id="1121391.SAMN02745206_00931"/>
<reference evidence="8" key="1">
    <citation type="submission" date="2016-11" db="EMBL/GenBank/DDBJ databases">
        <authorList>
            <person name="Varghese N."/>
            <person name="Submissions S."/>
        </authorList>
    </citation>
    <scope>NUCLEOTIDE SEQUENCE [LARGE SCALE GENOMIC DNA]</scope>
    <source>
        <strain evidence="8">DSM 9756</strain>
    </source>
</reference>
<name>A0A1M4WYM2_9BACT</name>
<comment type="subcellular location">
    <subcellularLocation>
        <location evidence="1">Endoplasmic reticulum</location>
    </subcellularLocation>
</comment>
<sequence>MIFVTVGTTLPFDDLIRHVDHLVESGALRDPVVCQIGTGTYRPRHCRFFAFQPSLDPWYRQASVVVAHGGTGTVLELLRMQKPFVAVANPLAVDDHQVQFLNKLQSVDSVLWCRDLRDLPAYIREARSYRARGLPFHSLALHLMERIEKDGDGRAGEPLGRVLTNRFMSRNGKGRSA</sequence>
<proteinExistence type="inferred from homology"/>
<keyword evidence="8" id="KW-1185">Reference proteome</keyword>
<dbReference type="OrthoDB" id="7186565at2"/>
<evidence type="ECO:0000313" key="7">
    <source>
        <dbReference type="EMBL" id="SHE86163.1"/>
    </source>
</evidence>
<keyword evidence="4 7" id="KW-0808">Transferase</keyword>
<dbReference type="InterPro" id="IPR039042">
    <property type="entry name" value="Alg13-like"/>
</dbReference>
<evidence type="ECO:0000256" key="2">
    <source>
        <dbReference type="ARBA" id="ARBA00006962"/>
    </source>
</evidence>
<dbReference type="AlphaFoldDB" id="A0A1M4WYM2"/>